<reference evidence="4 5" key="1">
    <citation type="submission" date="2019-03" db="EMBL/GenBank/DDBJ databases">
        <title>Genomic Encyclopedia of Type Strains, Phase IV (KMG-IV): sequencing the most valuable type-strain genomes for metagenomic binning, comparative biology and taxonomic classification.</title>
        <authorList>
            <person name="Goeker M."/>
        </authorList>
    </citation>
    <scope>NUCLEOTIDE SEQUENCE [LARGE SCALE GENOMIC DNA]</scope>
    <source>
        <strain evidence="4 5">LX-B</strain>
    </source>
</reference>
<dbReference type="InterPro" id="IPR029063">
    <property type="entry name" value="SAM-dependent_MTases_sf"/>
</dbReference>
<comment type="caution">
    <text evidence="4">The sequence shown here is derived from an EMBL/GenBank/DDBJ whole genome shotgun (WGS) entry which is preliminary data.</text>
</comment>
<proteinExistence type="predicted"/>
<dbReference type="PANTHER" id="PTHR43861:SF1">
    <property type="entry name" value="TRANS-ACONITATE 2-METHYLTRANSFERASE"/>
    <property type="match status" value="1"/>
</dbReference>
<evidence type="ECO:0000259" key="3">
    <source>
        <dbReference type="Pfam" id="PF13649"/>
    </source>
</evidence>
<protein>
    <submittedName>
        <fullName evidence="4">Methyltransferase family protein</fullName>
    </submittedName>
</protein>
<dbReference type="OrthoDB" id="9774345at2"/>
<dbReference type="AlphaFoldDB" id="A0A4R1RVM5"/>
<gene>
    <name evidence="4" type="ORF">EDC14_100925</name>
</gene>
<keyword evidence="5" id="KW-1185">Reference proteome</keyword>
<dbReference type="CDD" id="cd02440">
    <property type="entry name" value="AdoMet_MTases"/>
    <property type="match status" value="1"/>
</dbReference>
<dbReference type="EMBL" id="SLUN01000009">
    <property type="protein sequence ID" value="TCL70708.1"/>
    <property type="molecule type" value="Genomic_DNA"/>
</dbReference>
<sequence length="210" mass="23092">MDKTALAIQMYDSAAASFAAKFMDLKLYRNSIAAFSELLSGDAKVLDLACGPGNVAKFLAEAHPDIAITGLDLAPAMIELARANVPQAEFQVRDIRDLDFAPGSFDAVVAAFALPYLDHAEALKFIADIGRIVKENGLLYLSCMEGPSSRVETMSFAPDSRVWVNYYTEEFLREAFKKNGLAILQPLRQDYPEQDGSITVDMIFILRKVA</sequence>
<dbReference type="GO" id="GO:0008168">
    <property type="term" value="F:methyltransferase activity"/>
    <property type="evidence" value="ECO:0007669"/>
    <property type="project" value="UniProtKB-KW"/>
</dbReference>
<dbReference type="GO" id="GO:0032259">
    <property type="term" value="P:methylation"/>
    <property type="evidence" value="ECO:0007669"/>
    <property type="project" value="UniProtKB-KW"/>
</dbReference>
<dbReference type="Proteomes" id="UP000295008">
    <property type="component" value="Unassembled WGS sequence"/>
</dbReference>
<dbReference type="RefSeq" id="WP_132013989.1">
    <property type="nucleotide sequence ID" value="NZ_SLUN01000009.1"/>
</dbReference>
<keyword evidence="1 4" id="KW-0489">Methyltransferase</keyword>
<dbReference type="Pfam" id="PF13649">
    <property type="entry name" value="Methyltransf_25"/>
    <property type="match status" value="1"/>
</dbReference>
<evidence type="ECO:0000313" key="4">
    <source>
        <dbReference type="EMBL" id="TCL70708.1"/>
    </source>
</evidence>
<keyword evidence="2 4" id="KW-0808">Transferase</keyword>
<evidence type="ECO:0000313" key="5">
    <source>
        <dbReference type="Proteomes" id="UP000295008"/>
    </source>
</evidence>
<dbReference type="Gene3D" id="3.40.50.150">
    <property type="entry name" value="Vaccinia Virus protein VP39"/>
    <property type="match status" value="1"/>
</dbReference>
<dbReference type="InterPro" id="IPR041698">
    <property type="entry name" value="Methyltransf_25"/>
</dbReference>
<feature type="domain" description="Methyltransferase" evidence="3">
    <location>
        <begin position="45"/>
        <end position="137"/>
    </location>
</feature>
<dbReference type="PANTHER" id="PTHR43861">
    <property type="entry name" value="TRANS-ACONITATE 2-METHYLTRANSFERASE-RELATED"/>
    <property type="match status" value="1"/>
</dbReference>
<accession>A0A4R1RVM5</accession>
<name>A0A4R1RVM5_HYDET</name>
<organism evidence="4 5">
    <name type="scientific">Hydrogenispora ethanolica</name>
    <dbReference type="NCBI Taxonomy" id="1082276"/>
    <lineage>
        <taxon>Bacteria</taxon>
        <taxon>Bacillati</taxon>
        <taxon>Bacillota</taxon>
        <taxon>Hydrogenispora</taxon>
    </lineage>
</organism>
<dbReference type="SUPFAM" id="SSF53335">
    <property type="entry name" value="S-adenosyl-L-methionine-dependent methyltransferases"/>
    <property type="match status" value="1"/>
</dbReference>
<evidence type="ECO:0000256" key="2">
    <source>
        <dbReference type="ARBA" id="ARBA00022679"/>
    </source>
</evidence>
<evidence type="ECO:0000256" key="1">
    <source>
        <dbReference type="ARBA" id="ARBA00022603"/>
    </source>
</evidence>